<comment type="caution">
    <text evidence="1">The sequence shown here is derived from an EMBL/GenBank/DDBJ whole genome shotgun (WGS) entry which is preliminary data.</text>
</comment>
<evidence type="ECO:0000313" key="2">
    <source>
        <dbReference type="Proteomes" id="UP000789901"/>
    </source>
</evidence>
<proteinExistence type="predicted"/>
<keyword evidence="2" id="KW-1185">Reference proteome</keyword>
<gene>
    <name evidence="1" type="ORF">GMARGA_LOCUS14362</name>
</gene>
<protein>
    <submittedName>
        <fullName evidence="1">33182_t:CDS:1</fullName>
    </submittedName>
</protein>
<organism evidence="1 2">
    <name type="scientific">Gigaspora margarita</name>
    <dbReference type="NCBI Taxonomy" id="4874"/>
    <lineage>
        <taxon>Eukaryota</taxon>
        <taxon>Fungi</taxon>
        <taxon>Fungi incertae sedis</taxon>
        <taxon>Mucoromycota</taxon>
        <taxon>Glomeromycotina</taxon>
        <taxon>Glomeromycetes</taxon>
        <taxon>Diversisporales</taxon>
        <taxon>Gigasporaceae</taxon>
        <taxon>Gigaspora</taxon>
    </lineage>
</organism>
<sequence length="60" mass="6789">MSIAKLVISFIIKIAISPLSPQNEQIPVYNSSSFNQSTYKYITQANILEENNHLKARSSF</sequence>
<dbReference type="EMBL" id="CAJVQB010009485">
    <property type="protein sequence ID" value="CAG8730602.1"/>
    <property type="molecule type" value="Genomic_DNA"/>
</dbReference>
<evidence type="ECO:0000313" key="1">
    <source>
        <dbReference type="EMBL" id="CAG8730602.1"/>
    </source>
</evidence>
<dbReference type="Proteomes" id="UP000789901">
    <property type="component" value="Unassembled WGS sequence"/>
</dbReference>
<name>A0ABN7V4P3_GIGMA</name>
<accession>A0ABN7V4P3</accession>
<reference evidence="1 2" key="1">
    <citation type="submission" date="2021-06" db="EMBL/GenBank/DDBJ databases">
        <authorList>
            <person name="Kallberg Y."/>
            <person name="Tangrot J."/>
            <person name="Rosling A."/>
        </authorList>
    </citation>
    <scope>NUCLEOTIDE SEQUENCE [LARGE SCALE GENOMIC DNA]</scope>
    <source>
        <strain evidence="1 2">120-4 pot B 10/14</strain>
    </source>
</reference>